<accession>A0A3M7P224</accession>
<evidence type="ECO:0000313" key="2">
    <source>
        <dbReference type="Proteomes" id="UP000276133"/>
    </source>
</evidence>
<comment type="caution">
    <text evidence="1">The sequence shown here is derived from an EMBL/GenBank/DDBJ whole genome shotgun (WGS) entry which is preliminary data.</text>
</comment>
<dbReference type="AlphaFoldDB" id="A0A3M7P224"/>
<sequence>MRPASGSPLLHLKSCLRLRGIFQLLRPKNKAVLCMDSLLLGLAQYILSKIACSVIFEKNISTKLWNLIKFQKININEQYLKKKKLRDLFKAANRKEEYKALLTIKKQRFAGGI</sequence>
<dbReference type="Proteomes" id="UP000276133">
    <property type="component" value="Unassembled WGS sequence"/>
</dbReference>
<evidence type="ECO:0000313" key="1">
    <source>
        <dbReference type="EMBL" id="RMZ93073.1"/>
    </source>
</evidence>
<gene>
    <name evidence="1" type="ORF">BpHYR1_021273</name>
</gene>
<reference evidence="1 2" key="1">
    <citation type="journal article" date="2018" name="Sci. Rep.">
        <title>Genomic signatures of local adaptation to the degree of environmental predictability in rotifers.</title>
        <authorList>
            <person name="Franch-Gras L."/>
            <person name="Hahn C."/>
            <person name="Garcia-Roger E.M."/>
            <person name="Carmona M.J."/>
            <person name="Serra M."/>
            <person name="Gomez A."/>
        </authorList>
    </citation>
    <scope>NUCLEOTIDE SEQUENCE [LARGE SCALE GENOMIC DNA]</scope>
    <source>
        <strain evidence="1">HYR1</strain>
    </source>
</reference>
<dbReference type="EMBL" id="REGN01014101">
    <property type="protein sequence ID" value="RMZ93073.1"/>
    <property type="molecule type" value="Genomic_DNA"/>
</dbReference>
<proteinExistence type="predicted"/>
<protein>
    <submittedName>
        <fullName evidence="1">Uncharacterized protein</fullName>
    </submittedName>
</protein>
<keyword evidence="2" id="KW-1185">Reference proteome</keyword>
<organism evidence="1 2">
    <name type="scientific">Brachionus plicatilis</name>
    <name type="common">Marine rotifer</name>
    <name type="synonym">Brachionus muelleri</name>
    <dbReference type="NCBI Taxonomy" id="10195"/>
    <lineage>
        <taxon>Eukaryota</taxon>
        <taxon>Metazoa</taxon>
        <taxon>Spiralia</taxon>
        <taxon>Gnathifera</taxon>
        <taxon>Rotifera</taxon>
        <taxon>Eurotatoria</taxon>
        <taxon>Monogononta</taxon>
        <taxon>Pseudotrocha</taxon>
        <taxon>Ploima</taxon>
        <taxon>Brachionidae</taxon>
        <taxon>Brachionus</taxon>
    </lineage>
</organism>
<name>A0A3M7P224_BRAPC</name>